<sequence>MLERLTAMPPDALMRAARTFAADPRKEKINLGVGIYYDAAGHVPVLEAVRRAEERIGGGRSWPYLLVEGLPGLFRGALDLAFGPALAGDAGTRTAVLQTPGGTGAFRLGAEMVRSLEPRTVAAVSDPSWPNHEAVLRAVGLEVRRYAYAGEGSGGPDVEGMIRDLEALPRGSLAVLHACCHNPTGWDPTPSQWERIVVAIAHRGLVPFVDMAYQGFGDGLAADSLPVRLAVAACAPVFVALSFSKSFSLYGERVGALCVVARDGAEAALLAERGRALVRTLYSSPPTHGALLVSEVLSDPVLHRDWEDELGAMRGRIRDMRSGFTERLAAGNAPRDFSFVKEQKGLFSYSGLTARQVGRLREEHAIHAIEDGRLCLAALNPGNLDRVVDAVRGVCMR</sequence>
<dbReference type="Pfam" id="PF00155">
    <property type="entry name" value="Aminotran_1_2"/>
    <property type="match status" value="1"/>
</dbReference>
<dbReference type="EC" id="2.6.1.-" evidence="7"/>
<keyword evidence="5 7" id="KW-0808">Transferase</keyword>
<evidence type="ECO:0000256" key="2">
    <source>
        <dbReference type="ARBA" id="ARBA00007441"/>
    </source>
</evidence>
<dbReference type="InterPro" id="IPR015421">
    <property type="entry name" value="PyrdxlP-dep_Trfase_major"/>
</dbReference>
<keyword evidence="6" id="KW-0663">Pyridoxal phosphate</keyword>
<dbReference type="GO" id="GO:0042802">
    <property type="term" value="F:identical protein binding"/>
    <property type="evidence" value="ECO:0007669"/>
    <property type="project" value="TreeGrafter"/>
</dbReference>
<evidence type="ECO:0000256" key="4">
    <source>
        <dbReference type="ARBA" id="ARBA00022576"/>
    </source>
</evidence>
<evidence type="ECO:0000256" key="5">
    <source>
        <dbReference type="ARBA" id="ARBA00022679"/>
    </source>
</evidence>
<comment type="cofactor">
    <cofactor evidence="1 7">
        <name>pyridoxal 5'-phosphate</name>
        <dbReference type="ChEBI" id="CHEBI:597326"/>
    </cofactor>
</comment>
<protein>
    <recommendedName>
        <fullName evidence="7">Aminotransferase</fullName>
        <ecNumber evidence="7">2.6.1.-</ecNumber>
    </recommendedName>
</protein>
<dbReference type="GO" id="GO:0030170">
    <property type="term" value="F:pyridoxal phosphate binding"/>
    <property type="evidence" value="ECO:0007669"/>
    <property type="project" value="InterPro"/>
</dbReference>
<dbReference type="RefSeq" id="WP_140885297.1">
    <property type="nucleotide sequence ID" value="NZ_RCZP01000022.1"/>
</dbReference>
<dbReference type="Gene3D" id="3.90.1150.10">
    <property type="entry name" value="Aspartate Aminotransferase, domain 1"/>
    <property type="match status" value="1"/>
</dbReference>
<dbReference type="OrthoDB" id="9766445at2"/>
<comment type="similarity">
    <text evidence="2 7">Belongs to the class-I pyridoxal-phosphate-dependent aminotransferase family.</text>
</comment>
<keyword evidence="4 7" id="KW-0032">Aminotransferase</keyword>
<gene>
    <name evidence="9" type="ORF">EAH89_18905</name>
</gene>
<dbReference type="EMBL" id="RCZP01000022">
    <property type="protein sequence ID" value="TPG52304.1"/>
    <property type="molecule type" value="Genomic_DNA"/>
</dbReference>
<keyword evidence="10" id="KW-1185">Reference proteome</keyword>
<dbReference type="InterPro" id="IPR015422">
    <property type="entry name" value="PyrdxlP-dep_Trfase_small"/>
</dbReference>
<dbReference type="PANTHER" id="PTHR11879:SF37">
    <property type="entry name" value="AROMATIC-AMINO-ACID AMINOTRANSFERASE"/>
    <property type="match status" value="1"/>
</dbReference>
<dbReference type="PROSITE" id="PS00105">
    <property type="entry name" value="AA_TRANSFER_CLASS_1"/>
    <property type="match status" value="1"/>
</dbReference>
<name>A0A502FS82_9PROT</name>
<dbReference type="GO" id="GO:0033585">
    <property type="term" value="P:L-phenylalanine biosynthetic process from chorismate via phenylpyruvate"/>
    <property type="evidence" value="ECO:0007669"/>
    <property type="project" value="TreeGrafter"/>
</dbReference>
<accession>A0A502FS82</accession>
<dbReference type="InterPro" id="IPR004839">
    <property type="entry name" value="Aminotransferase_I/II_large"/>
</dbReference>
<evidence type="ECO:0000313" key="10">
    <source>
        <dbReference type="Proteomes" id="UP000317078"/>
    </source>
</evidence>
<dbReference type="GO" id="GO:0005829">
    <property type="term" value="C:cytosol"/>
    <property type="evidence" value="ECO:0007669"/>
    <property type="project" value="TreeGrafter"/>
</dbReference>
<dbReference type="SUPFAM" id="SSF53383">
    <property type="entry name" value="PLP-dependent transferases"/>
    <property type="match status" value="1"/>
</dbReference>
<feature type="domain" description="Aminotransferase class I/classII large" evidence="8">
    <location>
        <begin position="27"/>
        <end position="391"/>
    </location>
</feature>
<evidence type="ECO:0000256" key="1">
    <source>
        <dbReference type="ARBA" id="ARBA00001933"/>
    </source>
</evidence>
<dbReference type="CDD" id="cd00609">
    <property type="entry name" value="AAT_like"/>
    <property type="match status" value="1"/>
</dbReference>
<dbReference type="AlphaFoldDB" id="A0A502FS82"/>
<dbReference type="PRINTS" id="PR00799">
    <property type="entry name" value="TRANSAMINASE"/>
</dbReference>
<dbReference type="NCBIfam" id="NF006719">
    <property type="entry name" value="PRK09257.1"/>
    <property type="match status" value="1"/>
</dbReference>
<dbReference type="InterPro" id="IPR000796">
    <property type="entry name" value="Asp_trans"/>
</dbReference>
<dbReference type="Proteomes" id="UP000317078">
    <property type="component" value="Unassembled WGS sequence"/>
</dbReference>
<comment type="subunit">
    <text evidence="3">Homodimer.</text>
</comment>
<dbReference type="InterPro" id="IPR015424">
    <property type="entry name" value="PyrdxlP-dep_Trfase"/>
</dbReference>
<dbReference type="GO" id="GO:0004838">
    <property type="term" value="F:L-tyrosine-2-oxoglutarate transaminase activity"/>
    <property type="evidence" value="ECO:0007669"/>
    <property type="project" value="TreeGrafter"/>
</dbReference>
<evidence type="ECO:0000256" key="3">
    <source>
        <dbReference type="ARBA" id="ARBA00011738"/>
    </source>
</evidence>
<evidence type="ECO:0000259" key="8">
    <source>
        <dbReference type="Pfam" id="PF00155"/>
    </source>
</evidence>
<dbReference type="InterPro" id="IPR004838">
    <property type="entry name" value="NHTrfase_class1_PyrdxlP-BS"/>
</dbReference>
<reference evidence="9 10" key="1">
    <citation type="journal article" date="2019" name="Environ. Microbiol.">
        <title>Species interactions and distinct microbial communities in high Arctic permafrost affected cryosols are associated with the CH4 and CO2 gas fluxes.</title>
        <authorList>
            <person name="Altshuler I."/>
            <person name="Hamel J."/>
            <person name="Turney S."/>
            <person name="Magnuson E."/>
            <person name="Levesque R."/>
            <person name="Greer C."/>
            <person name="Whyte L.G."/>
        </authorList>
    </citation>
    <scope>NUCLEOTIDE SEQUENCE [LARGE SCALE GENOMIC DNA]</scope>
    <source>
        <strain evidence="9 10">S9.3B</strain>
    </source>
</reference>
<proteinExistence type="inferred from homology"/>
<organism evidence="9 10">
    <name type="scientific">Muricoccus nepalensis</name>
    <dbReference type="NCBI Taxonomy" id="1854500"/>
    <lineage>
        <taxon>Bacteria</taxon>
        <taxon>Pseudomonadati</taxon>
        <taxon>Pseudomonadota</taxon>
        <taxon>Alphaproteobacteria</taxon>
        <taxon>Acetobacterales</taxon>
        <taxon>Roseomonadaceae</taxon>
        <taxon>Muricoccus</taxon>
    </lineage>
</organism>
<evidence type="ECO:0000256" key="6">
    <source>
        <dbReference type="ARBA" id="ARBA00022898"/>
    </source>
</evidence>
<evidence type="ECO:0000256" key="7">
    <source>
        <dbReference type="RuleBase" id="RU000481"/>
    </source>
</evidence>
<dbReference type="PANTHER" id="PTHR11879">
    <property type="entry name" value="ASPARTATE AMINOTRANSFERASE"/>
    <property type="match status" value="1"/>
</dbReference>
<comment type="caution">
    <text evidence="9">The sequence shown here is derived from an EMBL/GenBank/DDBJ whole genome shotgun (WGS) entry which is preliminary data.</text>
</comment>
<evidence type="ECO:0000313" key="9">
    <source>
        <dbReference type="EMBL" id="TPG52304.1"/>
    </source>
</evidence>
<dbReference type="Gene3D" id="3.40.640.10">
    <property type="entry name" value="Type I PLP-dependent aspartate aminotransferase-like (Major domain)"/>
    <property type="match status" value="1"/>
</dbReference>